<protein>
    <submittedName>
        <fullName evidence="2">Erythronate-4-phosphate dehydrogenase</fullName>
        <ecNumber evidence="2">1.1.1.290</ecNumber>
    </submittedName>
</protein>
<reference evidence="2 3" key="1">
    <citation type="submission" date="2018-06" db="EMBL/GenBank/DDBJ databases">
        <authorList>
            <consortium name="Pathogen Informatics"/>
            <person name="Doyle S."/>
        </authorList>
    </citation>
    <scope>NUCLEOTIDE SEQUENCE [LARGE SCALE GENOMIC DNA]</scope>
    <source>
        <strain evidence="2 3">NCTC11468</strain>
    </source>
</reference>
<dbReference type="GO" id="GO:0033711">
    <property type="term" value="F:4-phosphoerythronate dehydrogenase activity"/>
    <property type="evidence" value="ECO:0007669"/>
    <property type="project" value="UniProtKB-EC"/>
</dbReference>
<gene>
    <name evidence="2" type="primary">pdxB_1</name>
    <name evidence="2" type="ORF">NCTC11468_02531</name>
</gene>
<dbReference type="InterPro" id="IPR038251">
    <property type="entry name" value="PdxB_dimer_sf"/>
</dbReference>
<dbReference type="AlphaFoldDB" id="A0A2X5NQ98"/>
<dbReference type="EC" id="1.1.1.290" evidence="2"/>
<feature type="domain" description="Erythronate-4-phosphate dehydrogenase dimerisation" evidence="1">
    <location>
        <begin position="2"/>
        <end position="62"/>
    </location>
</feature>
<keyword evidence="2" id="KW-0560">Oxidoreductase</keyword>
<sequence length="71" mass="8156">MLKRLAHLVYDVRRDDALLRAVAGQAGEFDRLRKHYQERREWSSLQVDCDTAATAEKLQQLGFTAKFTGTC</sequence>
<dbReference type="EMBL" id="LS483499">
    <property type="protein sequence ID" value="SQK75681.1"/>
    <property type="molecule type" value="Genomic_DNA"/>
</dbReference>
<evidence type="ECO:0000259" key="1">
    <source>
        <dbReference type="Pfam" id="PF11890"/>
    </source>
</evidence>
<name>A0A2X5NQ98_9GAMM</name>
<dbReference type="InterPro" id="IPR024531">
    <property type="entry name" value="Erythronate-4-P_DHase_dimer"/>
</dbReference>
<proteinExistence type="predicted"/>
<dbReference type="Proteomes" id="UP000248758">
    <property type="component" value="Chromosome 1"/>
</dbReference>
<evidence type="ECO:0000313" key="2">
    <source>
        <dbReference type="EMBL" id="SQK75681.1"/>
    </source>
</evidence>
<dbReference type="Gene3D" id="3.30.1370.170">
    <property type="match status" value="1"/>
</dbReference>
<organism evidence="2 3">
    <name type="scientific">Tatumella ptyseos</name>
    <dbReference type="NCBI Taxonomy" id="82987"/>
    <lineage>
        <taxon>Bacteria</taxon>
        <taxon>Pseudomonadati</taxon>
        <taxon>Pseudomonadota</taxon>
        <taxon>Gammaproteobacteria</taxon>
        <taxon>Enterobacterales</taxon>
        <taxon>Erwiniaceae</taxon>
        <taxon>Tatumella</taxon>
    </lineage>
</organism>
<dbReference type="GO" id="GO:0046983">
    <property type="term" value="F:protein dimerization activity"/>
    <property type="evidence" value="ECO:0007669"/>
    <property type="project" value="InterPro"/>
</dbReference>
<dbReference type="Pfam" id="PF11890">
    <property type="entry name" value="DUF3410"/>
    <property type="match status" value="1"/>
</dbReference>
<accession>A0A2X5NQ98</accession>
<evidence type="ECO:0000313" key="3">
    <source>
        <dbReference type="Proteomes" id="UP000248758"/>
    </source>
</evidence>
<dbReference type="KEGG" id="tpty:NCTC11468_02531"/>